<dbReference type="Proteomes" id="UP000827872">
    <property type="component" value="Linkage Group LG12"/>
</dbReference>
<protein>
    <submittedName>
        <fullName evidence="1">Uncharacterized protein</fullName>
    </submittedName>
</protein>
<evidence type="ECO:0000313" key="2">
    <source>
        <dbReference type="Proteomes" id="UP000827872"/>
    </source>
</evidence>
<sequence>MIKMVWKRRVMNGHREAKTNTQTGLILLSQIANSFSEEGTNSVGLWAKDNNVKRKRNIHVMQVLANFISGHFITIWWSLCFKKIVVAAADTSGSFSNGVRRCSLAV</sequence>
<name>A0ACB8EZJ3_9SAUR</name>
<keyword evidence="2" id="KW-1185">Reference proteome</keyword>
<reference evidence="1" key="1">
    <citation type="submission" date="2021-08" db="EMBL/GenBank/DDBJ databases">
        <title>The first chromosome-level gecko genome reveals the dynamic sex chromosomes of Neotropical dwarf geckos (Sphaerodactylidae: Sphaerodactylus).</title>
        <authorList>
            <person name="Pinto B.J."/>
            <person name="Keating S.E."/>
            <person name="Gamble T."/>
        </authorList>
    </citation>
    <scope>NUCLEOTIDE SEQUENCE</scope>
    <source>
        <strain evidence="1">TG3544</strain>
    </source>
</reference>
<gene>
    <name evidence="1" type="ORF">K3G42_010953</name>
</gene>
<organism evidence="1 2">
    <name type="scientific">Sphaerodactylus townsendi</name>
    <dbReference type="NCBI Taxonomy" id="933632"/>
    <lineage>
        <taxon>Eukaryota</taxon>
        <taxon>Metazoa</taxon>
        <taxon>Chordata</taxon>
        <taxon>Craniata</taxon>
        <taxon>Vertebrata</taxon>
        <taxon>Euteleostomi</taxon>
        <taxon>Lepidosauria</taxon>
        <taxon>Squamata</taxon>
        <taxon>Bifurcata</taxon>
        <taxon>Gekkota</taxon>
        <taxon>Sphaerodactylidae</taxon>
        <taxon>Sphaerodactylus</taxon>
    </lineage>
</organism>
<comment type="caution">
    <text evidence="1">The sequence shown here is derived from an EMBL/GenBank/DDBJ whole genome shotgun (WGS) entry which is preliminary data.</text>
</comment>
<accession>A0ACB8EZJ3</accession>
<proteinExistence type="predicted"/>
<dbReference type="EMBL" id="CM037625">
    <property type="protein sequence ID" value="KAH7997962.1"/>
    <property type="molecule type" value="Genomic_DNA"/>
</dbReference>
<evidence type="ECO:0000313" key="1">
    <source>
        <dbReference type="EMBL" id="KAH7997962.1"/>
    </source>
</evidence>